<feature type="transmembrane region" description="Helical" evidence="1">
    <location>
        <begin position="42"/>
        <end position="64"/>
    </location>
</feature>
<feature type="transmembrane region" description="Helical" evidence="1">
    <location>
        <begin position="97"/>
        <end position="114"/>
    </location>
</feature>
<evidence type="ECO:0000313" key="2">
    <source>
        <dbReference type="EMBL" id="MFB8894107.1"/>
    </source>
</evidence>
<feature type="transmembrane region" description="Helical" evidence="1">
    <location>
        <begin position="121"/>
        <end position="139"/>
    </location>
</feature>
<keyword evidence="3" id="KW-1185">Reference proteome</keyword>
<keyword evidence="1" id="KW-1133">Transmembrane helix</keyword>
<dbReference type="EMBL" id="JBHLHV010000003">
    <property type="protein sequence ID" value="MFB8894107.1"/>
    <property type="molecule type" value="Genomic_DNA"/>
</dbReference>
<keyword evidence="1" id="KW-0472">Membrane</keyword>
<proteinExistence type="predicted"/>
<gene>
    <name evidence="2" type="ORF">AB7P39_14755</name>
</gene>
<reference evidence="2 3" key="1">
    <citation type="submission" date="2024-08" db="EMBL/GenBank/DDBJ databases">
        <title>Heavy metals resistant antinobacteria isolated from wastewater.</title>
        <authorList>
            <person name="Roman Ponce B."/>
            <person name="Blanco Mercado M.A."/>
            <person name="Avila Aldana I.N."/>
            <person name="Morales Arrieta S."/>
        </authorList>
    </citation>
    <scope>NUCLEOTIDE SEQUENCE [LARGE SCALE GENOMIC DNA]</scope>
    <source>
        <strain evidence="3">sma-1</strain>
    </source>
</reference>
<feature type="transmembrane region" description="Helical" evidence="1">
    <location>
        <begin position="279"/>
        <end position="297"/>
    </location>
</feature>
<feature type="transmembrane region" description="Helical" evidence="1">
    <location>
        <begin position="244"/>
        <end position="267"/>
    </location>
</feature>
<accession>A0ABV5EVW2</accession>
<dbReference type="Proteomes" id="UP001589643">
    <property type="component" value="Unassembled WGS sequence"/>
</dbReference>
<evidence type="ECO:0008006" key="4">
    <source>
        <dbReference type="Google" id="ProtNLM"/>
    </source>
</evidence>
<evidence type="ECO:0000256" key="1">
    <source>
        <dbReference type="SAM" id="Phobius"/>
    </source>
</evidence>
<feature type="transmembrane region" description="Helical" evidence="1">
    <location>
        <begin position="303"/>
        <end position="325"/>
    </location>
</feature>
<comment type="caution">
    <text evidence="2">The sequence shown here is derived from an EMBL/GenBank/DDBJ whole genome shotgun (WGS) entry which is preliminary data.</text>
</comment>
<name>A0ABV5EVW2_9MICO</name>
<protein>
    <recommendedName>
        <fullName evidence="4">Oligosaccharide repeat unit polymerase</fullName>
    </recommendedName>
</protein>
<feature type="transmembrane region" description="Helical" evidence="1">
    <location>
        <begin position="76"/>
        <end position="91"/>
    </location>
</feature>
<keyword evidence="1" id="KW-0812">Transmembrane</keyword>
<sequence>MVSLVSTAVWFIAMAAIGGGIGFLAQLAEGRSAEIARRLEGVPVVVSAIPVAGMVLLAVARIYTVRERNLRVGERIWFWGAFAFAMVPPLALGNRRLLLPVAIVALLSLAATGWRRRVSVLTVLIILAGALIVAAIPFVRSAGSRATSPDLVGALAAYFGTNGLEDTARSFFVSYDTEMFSYIALVGPQLGGAIEWGMGRGSLGEAALQFLPASVAPWPTWSNQILTQVYGGGCGTVACPVPSIAGVLFFDTGLIGVVIGMFLFGLVIQRFEGAFQVAVGPRLVALLALGGFMPGIIRGNSVSQLWITLNVIVIALLLLAAAAGARRLRGGLLSRNRRVKPTRVAASAVNSWAGR</sequence>
<dbReference type="RefSeq" id="WP_378719992.1">
    <property type="nucleotide sequence ID" value="NZ_JBHLHV010000003.1"/>
</dbReference>
<evidence type="ECO:0000313" key="3">
    <source>
        <dbReference type="Proteomes" id="UP001589643"/>
    </source>
</evidence>
<organism evidence="2 3">
    <name type="scientific">Microbacterium plantarum</name>
    <dbReference type="NCBI Taxonomy" id="1816425"/>
    <lineage>
        <taxon>Bacteria</taxon>
        <taxon>Bacillati</taxon>
        <taxon>Actinomycetota</taxon>
        <taxon>Actinomycetes</taxon>
        <taxon>Micrococcales</taxon>
        <taxon>Microbacteriaceae</taxon>
        <taxon>Microbacterium</taxon>
    </lineage>
</organism>